<dbReference type="EMBL" id="MFFF01000025">
    <property type="protein sequence ID" value="OGE98885.1"/>
    <property type="molecule type" value="Genomic_DNA"/>
</dbReference>
<evidence type="ECO:0000313" key="10">
    <source>
        <dbReference type="Proteomes" id="UP000177235"/>
    </source>
</evidence>
<accession>A0A1F5Q9L5</accession>
<dbReference type="GO" id="GO:0003824">
    <property type="term" value="F:catalytic activity"/>
    <property type="evidence" value="ECO:0007669"/>
    <property type="project" value="InterPro"/>
</dbReference>
<organism evidence="9 10">
    <name type="scientific">Candidatus Doudnabacteria bacterium RIFCSPLOWO2_02_FULL_48_13</name>
    <dbReference type="NCBI Taxonomy" id="1817845"/>
    <lineage>
        <taxon>Bacteria</taxon>
        <taxon>Candidatus Doudnaibacteriota</taxon>
    </lineage>
</organism>
<dbReference type="CDD" id="cd01335">
    <property type="entry name" value="Radical_SAM"/>
    <property type="match status" value="1"/>
</dbReference>
<dbReference type="GO" id="GO:0005829">
    <property type="term" value="C:cytosol"/>
    <property type="evidence" value="ECO:0007669"/>
    <property type="project" value="TreeGrafter"/>
</dbReference>
<dbReference type="PANTHER" id="PTHR43409:SF7">
    <property type="entry name" value="BLL1977 PROTEIN"/>
    <property type="match status" value="1"/>
</dbReference>
<keyword evidence="6" id="KW-0408">Iron</keyword>
<keyword evidence="2" id="KW-0489">Methyltransferase</keyword>
<gene>
    <name evidence="9" type="ORF">A3J05_03295</name>
</gene>
<keyword evidence="4" id="KW-0949">S-adenosyl-L-methionine</keyword>
<keyword evidence="3" id="KW-0808">Transferase</keyword>
<dbReference type="InterPro" id="IPR007197">
    <property type="entry name" value="rSAM"/>
</dbReference>
<dbReference type="GO" id="GO:0051539">
    <property type="term" value="F:4 iron, 4 sulfur cluster binding"/>
    <property type="evidence" value="ECO:0007669"/>
    <property type="project" value="UniProtKB-KW"/>
</dbReference>
<evidence type="ECO:0000256" key="5">
    <source>
        <dbReference type="ARBA" id="ARBA00022723"/>
    </source>
</evidence>
<evidence type="ECO:0000256" key="3">
    <source>
        <dbReference type="ARBA" id="ARBA00022679"/>
    </source>
</evidence>
<evidence type="ECO:0000256" key="7">
    <source>
        <dbReference type="ARBA" id="ARBA00023014"/>
    </source>
</evidence>
<protein>
    <recommendedName>
        <fullName evidence="8">Radical SAM core domain-containing protein</fullName>
    </recommendedName>
</protein>
<dbReference type="InterPro" id="IPR023404">
    <property type="entry name" value="rSAM_horseshoe"/>
</dbReference>
<dbReference type="GO" id="GO:0046872">
    <property type="term" value="F:metal ion binding"/>
    <property type="evidence" value="ECO:0007669"/>
    <property type="project" value="UniProtKB-KW"/>
</dbReference>
<name>A0A1F5Q9L5_9BACT</name>
<dbReference type="PROSITE" id="PS51918">
    <property type="entry name" value="RADICAL_SAM"/>
    <property type="match status" value="1"/>
</dbReference>
<dbReference type="InterPro" id="IPR051198">
    <property type="entry name" value="BchE-like"/>
</dbReference>
<sequence length="509" mass="58610">MKKLRVVILKPSKYGTDGSVQRFRRGFMPNTTVPYIRSMTPQMIDDVVVETQTIDEYVQTDLRYLDLLRSDEPTLLALVGVQSHQFHRALDLGAYALKHKVRHVVIGGPHPMTCDTSMLHNRGVSFALAEAEMIWPAILRDAIRGQLQPVYGKGQRWQKELSPLIMQPPSSQDMKRYVVPLLGIYPARGCPYTCNFCSVIKIAGRQVRSVDVDTIMATLWAAKKAGIQFVLFTSDNFNKYADAPALLNQMIREKIDLPFMCQCDTQVSKQEDFIELLGRAGCFQMFVGVESLNRQTLLKAHKTQNHPQRYADIVRLVHKYGFNGHFSNIIGFPDDTEQSCHEHMAIIKELSPGAVSCYILCPLPGTEQYDDFRAEDLVYEKNLDRFDATCPTWSHPNLSPEQLTNLMFEFYRTFYSDERLIRSFTTRNRRMSWQSDLIARIFPVFNRYSVWRGLHPMAGGFWDIKRDHVSEYLDVRRQYYGYEHVPLPASLRLSEIDEKMNGNVKLVLA</sequence>
<dbReference type="InterPro" id="IPR006638">
    <property type="entry name" value="Elp3/MiaA/NifB-like_rSAM"/>
</dbReference>
<evidence type="ECO:0000256" key="2">
    <source>
        <dbReference type="ARBA" id="ARBA00022603"/>
    </source>
</evidence>
<dbReference type="PANTHER" id="PTHR43409">
    <property type="entry name" value="ANAEROBIC MAGNESIUM-PROTOPORPHYRIN IX MONOMETHYL ESTER CYCLASE-RELATED"/>
    <property type="match status" value="1"/>
</dbReference>
<dbReference type="Pfam" id="PF04055">
    <property type="entry name" value="Radical_SAM"/>
    <property type="match status" value="1"/>
</dbReference>
<dbReference type="AlphaFoldDB" id="A0A1F5Q9L5"/>
<reference evidence="9 10" key="1">
    <citation type="journal article" date="2016" name="Nat. Commun.">
        <title>Thousands of microbial genomes shed light on interconnected biogeochemical processes in an aquifer system.</title>
        <authorList>
            <person name="Anantharaman K."/>
            <person name="Brown C.T."/>
            <person name="Hug L.A."/>
            <person name="Sharon I."/>
            <person name="Castelle C.J."/>
            <person name="Probst A.J."/>
            <person name="Thomas B.C."/>
            <person name="Singh A."/>
            <person name="Wilkins M.J."/>
            <person name="Karaoz U."/>
            <person name="Brodie E.L."/>
            <person name="Williams K.H."/>
            <person name="Hubbard S.S."/>
            <person name="Banfield J.F."/>
        </authorList>
    </citation>
    <scope>NUCLEOTIDE SEQUENCE [LARGE SCALE GENOMIC DNA]</scope>
</reference>
<keyword evidence="5" id="KW-0479">Metal-binding</keyword>
<dbReference type="SMART" id="SM00729">
    <property type="entry name" value="Elp3"/>
    <property type="match status" value="1"/>
</dbReference>
<evidence type="ECO:0000256" key="6">
    <source>
        <dbReference type="ARBA" id="ARBA00023004"/>
    </source>
</evidence>
<dbReference type="SFLD" id="SFLDS00029">
    <property type="entry name" value="Radical_SAM"/>
    <property type="match status" value="1"/>
</dbReference>
<dbReference type="InterPro" id="IPR034466">
    <property type="entry name" value="Methyltransferase_Class_B"/>
</dbReference>
<comment type="caution">
    <text evidence="9">The sequence shown here is derived from an EMBL/GenBank/DDBJ whole genome shotgun (WGS) entry which is preliminary data.</text>
</comment>
<dbReference type="Proteomes" id="UP000177235">
    <property type="component" value="Unassembled WGS sequence"/>
</dbReference>
<evidence type="ECO:0000256" key="1">
    <source>
        <dbReference type="ARBA" id="ARBA00001966"/>
    </source>
</evidence>
<evidence type="ECO:0000256" key="4">
    <source>
        <dbReference type="ARBA" id="ARBA00022691"/>
    </source>
</evidence>
<keyword evidence="7" id="KW-0411">Iron-sulfur</keyword>
<evidence type="ECO:0000313" key="9">
    <source>
        <dbReference type="EMBL" id="OGE98885.1"/>
    </source>
</evidence>
<dbReference type="SFLD" id="SFLDG01123">
    <property type="entry name" value="methyltransferase_(Class_B)"/>
    <property type="match status" value="1"/>
</dbReference>
<dbReference type="InterPro" id="IPR058240">
    <property type="entry name" value="rSAM_sf"/>
</dbReference>
<dbReference type="SFLD" id="SFLDG01082">
    <property type="entry name" value="B12-binding_domain_containing"/>
    <property type="match status" value="1"/>
</dbReference>
<proteinExistence type="predicted"/>
<evidence type="ECO:0000259" key="8">
    <source>
        <dbReference type="PROSITE" id="PS51918"/>
    </source>
</evidence>
<dbReference type="Gene3D" id="3.80.30.20">
    <property type="entry name" value="tm_1862 like domain"/>
    <property type="match status" value="1"/>
</dbReference>
<comment type="cofactor">
    <cofactor evidence="1">
        <name>[4Fe-4S] cluster</name>
        <dbReference type="ChEBI" id="CHEBI:49883"/>
    </cofactor>
</comment>
<feature type="domain" description="Radical SAM core" evidence="8">
    <location>
        <begin position="176"/>
        <end position="396"/>
    </location>
</feature>
<dbReference type="SUPFAM" id="SSF102114">
    <property type="entry name" value="Radical SAM enzymes"/>
    <property type="match status" value="1"/>
</dbReference>